<evidence type="ECO:0000256" key="1">
    <source>
        <dbReference type="SAM" id="MobiDB-lite"/>
    </source>
</evidence>
<dbReference type="SUPFAM" id="SSF53474">
    <property type="entry name" value="alpha/beta-Hydrolases"/>
    <property type="match status" value="1"/>
</dbReference>
<feature type="region of interest" description="Disordered" evidence="1">
    <location>
        <begin position="1"/>
        <end position="27"/>
    </location>
</feature>
<proteinExistence type="predicted"/>
<gene>
    <name evidence="2" type="ORF">Q8791_14420</name>
</gene>
<organism evidence="2 3">
    <name type="scientific">Nocardiopsis codii</name>
    <dbReference type="NCBI Taxonomy" id="3065942"/>
    <lineage>
        <taxon>Bacteria</taxon>
        <taxon>Bacillati</taxon>
        <taxon>Actinomycetota</taxon>
        <taxon>Actinomycetes</taxon>
        <taxon>Streptosporangiales</taxon>
        <taxon>Nocardiopsidaceae</taxon>
        <taxon>Nocardiopsis</taxon>
    </lineage>
</organism>
<evidence type="ECO:0000313" key="2">
    <source>
        <dbReference type="EMBL" id="MEE2038416.1"/>
    </source>
</evidence>
<dbReference type="Proteomes" id="UP001356095">
    <property type="component" value="Unassembled WGS sequence"/>
</dbReference>
<accession>A0ABU7K848</accession>
<dbReference type="RefSeq" id="WP_330092195.1">
    <property type="nucleotide sequence ID" value="NZ_JAUZMY010000012.1"/>
</dbReference>
<dbReference type="InterPro" id="IPR029058">
    <property type="entry name" value="AB_hydrolase_fold"/>
</dbReference>
<dbReference type="Gene3D" id="3.40.50.1820">
    <property type="entry name" value="alpha/beta hydrolase"/>
    <property type="match status" value="1"/>
</dbReference>
<name>A0ABU7K848_9ACTN</name>
<feature type="compositionally biased region" description="Pro residues" evidence="1">
    <location>
        <begin position="17"/>
        <end position="27"/>
    </location>
</feature>
<keyword evidence="3" id="KW-1185">Reference proteome</keyword>
<sequence>MTDQQPPVVEPFGFLAPAPPAPEPAPRPDAVWDLPGGTAWVYLSNPKLGLRRPVILSDGFESGPSELAVLWSGLERGDYAFVTELHRRGHDLILVGYEERSASILRNAEAATEAVLRAIAERRGDAPLTVGGFSMGGLVTRYALAKMESDGIDHQTALYLSFDSPHRGAWVPVGLQALAHFLTGAPALSRQINSDAARQLLWRHIETVDGEPAEDALRTEFLAELARVGSWPRRPLLIGVANGTGNGIGPGVPEGEDAVTVASGWFNGTVLRTQAEGDKQLVARLKGLLSEHEVRTTGMPALDGAPGGTLETFGIAGDKLKFTGRTDIAVRSIAFVPSVSAVAIGDLDEPCIAIDALDPGTSELDEFRLADTNEPHSHMSEALGSWILDRLPG</sequence>
<protein>
    <submittedName>
        <fullName evidence="2">Uncharacterized protein</fullName>
    </submittedName>
</protein>
<evidence type="ECO:0000313" key="3">
    <source>
        <dbReference type="Proteomes" id="UP001356095"/>
    </source>
</evidence>
<comment type="caution">
    <text evidence="2">The sequence shown here is derived from an EMBL/GenBank/DDBJ whole genome shotgun (WGS) entry which is preliminary data.</text>
</comment>
<dbReference type="EMBL" id="JAUZMY010000012">
    <property type="protein sequence ID" value="MEE2038416.1"/>
    <property type="molecule type" value="Genomic_DNA"/>
</dbReference>
<reference evidence="2 3" key="1">
    <citation type="submission" date="2023-08" db="EMBL/GenBank/DDBJ databases">
        <authorList>
            <person name="Girao M."/>
            <person name="Carvalho M.F."/>
        </authorList>
    </citation>
    <scope>NUCLEOTIDE SEQUENCE [LARGE SCALE GENOMIC DNA]</scope>
    <source>
        <strain evidence="2 3">CT-R113</strain>
    </source>
</reference>